<keyword evidence="1" id="KW-0678">Repressor</keyword>
<evidence type="ECO:0000256" key="1">
    <source>
        <dbReference type="ARBA" id="ARBA00022491"/>
    </source>
</evidence>
<proteinExistence type="inferred from homology"/>
<keyword evidence="4" id="KW-0238">DNA-binding</keyword>
<dbReference type="SUPFAM" id="SSF47598">
    <property type="entry name" value="Ribbon-helix-helix"/>
    <property type="match status" value="1"/>
</dbReference>
<accession>A0A2N7VVD3</accession>
<dbReference type="InterPro" id="IPR010985">
    <property type="entry name" value="Ribbon_hlx_hlx"/>
</dbReference>
<evidence type="ECO:0000256" key="6">
    <source>
        <dbReference type="ARBA" id="ARBA00049988"/>
    </source>
</evidence>
<reference evidence="7 8" key="1">
    <citation type="submission" date="2018-01" db="EMBL/GenBank/DDBJ databases">
        <title>Whole genome analyses suggest that Burkholderia sensu lato contains two further novel genera in the rhizoxinica-symbiotica group Mycetohabitans gen. nov., and Trinickia gen. nov.: implications for the evolution of diazotrophy and nodulation in the Burkholderiaceae.</title>
        <authorList>
            <person name="Estrada-de los Santos P."/>
            <person name="Palmer M."/>
            <person name="Chavez-Ramirez B."/>
            <person name="Beukes C."/>
            <person name="Steenkamp E.T."/>
            <person name="Hirsch A.M."/>
            <person name="Manyaka P."/>
            <person name="Maluk M."/>
            <person name="Lafos M."/>
            <person name="Crook M."/>
            <person name="Gross E."/>
            <person name="Simon M.F."/>
            <person name="Bueno dos Reis Junior F."/>
            <person name="Poole P.S."/>
            <person name="Venter S.N."/>
            <person name="James E.K."/>
        </authorList>
    </citation>
    <scope>NUCLEOTIDE SEQUENCE [LARGE SCALE GENOMIC DNA]</scope>
    <source>
        <strain evidence="7 8">GIMN1.004</strain>
    </source>
</reference>
<comment type="caution">
    <text evidence="7">The sequence shown here is derived from an EMBL/GenBank/DDBJ whole genome shotgun (WGS) entry which is preliminary data.</text>
</comment>
<evidence type="ECO:0000313" key="8">
    <source>
        <dbReference type="Proteomes" id="UP000235616"/>
    </source>
</evidence>
<keyword evidence="2" id="KW-1277">Toxin-antitoxin system</keyword>
<dbReference type="PANTHER" id="PTHR35401:SF1">
    <property type="entry name" value="CYTOPLASMIC PROTEIN"/>
    <property type="match status" value="1"/>
</dbReference>
<dbReference type="RefSeq" id="WP_102644852.1">
    <property type="nucleotide sequence ID" value="NZ_PNYA01000006.1"/>
</dbReference>
<sequence length="90" mass="9893">MRDAAIDLRAFPEERDLIDRAAGLLGKSRSDFIVETACECAKAIVLNQVLFSLDEDSFRQFSALLDAPEGGNHGLDRLMAIEAPWNTGRA</sequence>
<dbReference type="OrthoDB" id="5297163at2"/>
<protein>
    <submittedName>
        <fullName evidence="7">Toxin-antitoxin system protein</fullName>
    </submittedName>
</protein>
<dbReference type="Pfam" id="PF08681">
    <property type="entry name" value="TacA1"/>
    <property type="match status" value="1"/>
</dbReference>
<dbReference type="GO" id="GO:0006355">
    <property type="term" value="P:regulation of DNA-templated transcription"/>
    <property type="evidence" value="ECO:0007669"/>
    <property type="project" value="InterPro"/>
</dbReference>
<keyword evidence="8" id="KW-1185">Reference proteome</keyword>
<dbReference type="InterPro" id="IPR014795">
    <property type="entry name" value="TacA_1-like"/>
</dbReference>
<evidence type="ECO:0000313" key="7">
    <source>
        <dbReference type="EMBL" id="PMS21111.1"/>
    </source>
</evidence>
<comment type="similarity">
    <text evidence="6">Belongs to the TacA antitoxin family.</text>
</comment>
<name>A0A2N7VVD3_9BURK</name>
<evidence type="ECO:0000256" key="5">
    <source>
        <dbReference type="ARBA" id="ARBA00023163"/>
    </source>
</evidence>
<evidence type="ECO:0000256" key="3">
    <source>
        <dbReference type="ARBA" id="ARBA00023015"/>
    </source>
</evidence>
<dbReference type="GO" id="GO:0003677">
    <property type="term" value="F:DNA binding"/>
    <property type="evidence" value="ECO:0007669"/>
    <property type="project" value="UniProtKB-KW"/>
</dbReference>
<dbReference type="AlphaFoldDB" id="A0A2N7VVD3"/>
<organism evidence="7 8">
    <name type="scientific">Trinickia dabaoshanensis</name>
    <dbReference type="NCBI Taxonomy" id="564714"/>
    <lineage>
        <taxon>Bacteria</taxon>
        <taxon>Pseudomonadati</taxon>
        <taxon>Pseudomonadota</taxon>
        <taxon>Betaproteobacteria</taxon>
        <taxon>Burkholderiales</taxon>
        <taxon>Burkholderiaceae</taxon>
        <taxon>Trinickia</taxon>
    </lineage>
</organism>
<keyword evidence="5" id="KW-0804">Transcription</keyword>
<evidence type="ECO:0000256" key="4">
    <source>
        <dbReference type="ARBA" id="ARBA00023125"/>
    </source>
</evidence>
<dbReference type="EMBL" id="PNYA01000006">
    <property type="protein sequence ID" value="PMS21111.1"/>
    <property type="molecule type" value="Genomic_DNA"/>
</dbReference>
<dbReference type="PANTHER" id="PTHR35401">
    <property type="entry name" value="COPG FAMILY HELIX-TURN-HELIX PROTEIN-RELATED-RELATED"/>
    <property type="match status" value="1"/>
</dbReference>
<dbReference type="Proteomes" id="UP000235616">
    <property type="component" value="Unassembled WGS sequence"/>
</dbReference>
<dbReference type="Gene3D" id="1.20.5.780">
    <property type="entry name" value="Single helix bin"/>
    <property type="match status" value="1"/>
</dbReference>
<evidence type="ECO:0000256" key="2">
    <source>
        <dbReference type="ARBA" id="ARBA00022649"/>
    </source>
</evidence>
<keyword evidence="3" id="KW-0805">Transcription regulation</keyword>
<gene>
    <name evidence="7" type="ORF">C0Z18_07890</name>
</gene>